<comment type="subcellular location">
    <subcellularLocation>
        <location evidence="7">Cytoplasm</location>
    </subcellularLocation>
    <subcellularLocation>
        <location evidence="7">Nucleus</location>
    </subcellularLocation>
</comment>
<gene>
    <name evidence="11" type="ORF">SLEP1_g41373</name>
</gene>
<dbReference type="InterPro" id="IPR048898">
    <property type="entry name" value="OB_NMD3"/>
</dbReference>
<dbReference type="InterPro" id="IPR048899">
    <property type="entry name" value="NMD_SH3"/>
</dbReference>
<comment type="function">
    <text evidence="7">Acts as an adapter for the XPO1/CRM1-mediated export of the 60S ribosomal subunit.</text>
</comment>
<dbReference type="GO" id="GO:0000055">
    <property type="term" value="P:ribosomal large subunit export from nucleus"/>
    <property type="evidence" value="ECO:0007669"/>
    <property type="project" value="TreeGrafter"/>
</dbReference>
<evidence type="ECO:0000256" key="4">
    <source>
        <dbReference type="ARBA" id="ARBA00022490"/>
    </source>
</evidence>
<dbReference type="InterPro" id="IPR007064">
    <property type="entry name" value="Nmd3_N"/>
</dbReference>
<accession>A0AAV5L6F1</accession>
<evidence type="ECO:0000256" key="3">
    <source>
        <dbReference type="ARBA" id="ARBA00022448"/>
    </source>
</evidence>
<evidence type="ECO:0000313" key="12">
    <source>
        <dbReference type="Proteomes" id="UP001054252"/>
    </source>
</evidence>
<evidence type="ECO:0000256" key="1">
    <source>
        <dbReference type="ARBA" id="ARBA00009794"/>
    </source>
</evidence>
<evidence type="ECO:0000256" key="5">
    <source>
        <dbReference type="ARBA" id="ARBA00022927"/>
    </source>
</evidence>
<dbReference type="PANTHER" id="PTHR12746:SF2">
    <property type="entry name" value="60S RIBOSOMAL EXPORT PROTEIN NMD3"/>
    <property type="match status" value="1"/>
</dbReference>
<dbReference type="AlphaFoldDB" id="A0AAV5L6F1"/>
<keyword evidence="5 7" id="KW-0653">Protein transport</keyword>
<feature type="domain" description="60S ribosomal export protein NMD3 OB-fold" evidence="9">
    <location>
        <begin position="316"/>
        <end position="404"/>
    </location>
</feature>
<dbReference type="GO" id="GO:0015031">
    <property type="term" value="P:protein transport"/>
    <property type="evidence" value="ECO:0007669"/>
    <property type="project" value="UniProtKB-KW"/>
</dbReference>
<dbReference type="GO" id="GO:0005634">
    <property type="term" value="C:nucleus"/>
    <property type="evidence" value="ECO:0007669"/>
    <property type="project" value="UniProtKB-SubCell"/>
</dbReference>
<dbReference type="GO" id="GO:0043023">
    <property type="term" value="F:ribosomal large subunit binding"/>
    <property type="evidence" value="ECO:0007669"/>
    <property type="project" value="InterPro"/>
</dbReference>
<dbReference type="Pfam" id="PF04981">
    <property type="entry name" value="NMD3"/>
    <property type="match status" value="1"/>
</dbReference>
<dbReference type="GO" id="GO:0005737">
    <property type="term" value="C:cytoplasm"/>
    <property type="evidence" value="ECO:0007669"/>
    <property type="project" value="UniProtKB-SubCell"/>
</dbReference>
<dbReference type="Pfam" id="PF21192">
    <property type="entry name" value="OB_NMD3"/>
    <property type="match status" value="1"/>
</dbReference>
<evidence type="ECO:0000256" key="6">
    <source>
        <dbReference type="ARBA" id="ARBA00023242"/>
    </source>
</evidence>
<proteinExistence type="inferred from homology"/>
<keyword evidence="3 7" id="KW-0813">Transport</keyword>
<evidence type="ECO:0000259" key="10">
    <source>
        <dbReference type="Pfam" id="PF21193"/>
    </source>
</evidence>
<comment type="caution">
    <text evidence="11">The sequence shown here is derived from an EMBL/GenBank/DDBJ whole genome shotgun (WGS) entry which is preliminary data.</text>
</comment>
<dbReference type="PANTHER" id="PTHR12746">
    <property type="entry name" value="NONSENSE-MEDIATED MRNA DECAY PROTEIN 3"/>
    <property type="match status" value="1"/>
</dbReference>
<feature type="domain" description="60S ribosomal export protein NMD3 SH3" evidence="10">
    <location>
        <begin position="251"/>
        <end position="298"/>
    </location>
</feature>
<dbReference type="InterPro" id="IPR039768">
    <property type="entry name" value="Nmd3"/>
</dbReference>
<organism evidence="11 12">
    <name type="scientific">Rubroshorea leprosula</name>
    <dbReference type="NCBI Taxonomy" id="152421"/>
    <lineage>
        <taxon>Eukaryota</taxon>
        <taxon>Viridiplantae</taxon>
        <taxon>Streptophyta</taxon>
        <taxon>Embryophyta</taxon>
        <taxon>Tracheophyta</taxon>
        <taxon>Spermatophyta</taxon>
        <taxon>Magnoliopsida</taxon>
        <taxon>eudicotyledons</taxon>
        <taxon>Gunneridae</taxon>
        <taxon>Pentapetalae</taxon>
        <taxon>rosids</taxon>
        <taxon>malvids</taxon>
        <taxon>Malvales</taxon>
        <taxon>Dipterocarpaceae</taxon>
        <taxon>Rubroshorea</taxon>
    </lineage>
</organism>
<feature type="domain" description="Nmd3 N-terminal" evidence="8">
    <location>
        <begin position="18"/>
        <end position="248"/>
    </location>
</feature>
<comment type="similarity">
    <text evidence="1 7">Belongs to the NMD3 family.</text>
</comment>
<name>A0AAV5L6F1_9ROSI</name>
<evidence type="ECO:0000313" key="11">
    <source>
        <dbReference type="EMBL" id="GKV32796.1"/>
    </source>
</evidence>
<keyword evidence="4 7" id="KW-0963">Cytoplasm</keyword>
<dbReference type="Pfam" id="PF21193">
    <property type="entry name" value="NMD_SH3"/>
    <property type="match status" value="1"/>
</dbReference>
<evidence type="ECO:0000259" key="9">
    <source>
        <dbReference type="Pfam" id="PF21192"/>
    </source>
</evidence>
<reference evidence="11 12" key="1">
    <citation type="journal article" date="2021" name="Commun. Biol.">
        <title>The genome of Shorea leprosula (Dipterocarpaceae) highlights the ecological relevance of drought in aseasonal tropical rainforests.</title>
        <authorList>
            <person name="Ng K.K.S."/>
            <person name="Kobayashi M.J."/>
            <person name="Fawcett J.A."/>
            <person name="Hatakeyama M."/>
            <person name="Paape T."/>
            <person name="Ng C.H."/>
            <person name="Ang C.C."/>
            <person name="Tnah L.H."/>
            <person name="Lee C.T."/>
            <person name="Nishiyama T."/>
            <person name="Sese J."/>
            <person name="O'Brien M.J."/>
            <person name="Copetti D."/>
            <person name="Mohd Noor M.I."/>
            <person name="Ong R.C."/>
            <person name="Putra M."/>
            <person name="Sireger I.Z."/>
            <person name="Indrioko S."/>
            <person name="Kosugi Y."/>
            <person name="Izuno A."/>
            <person name="Isagi Y."/>
            <person name="Lee S.L."/>
            <person name="Shimizu K.K."/>
        </authorList>
    </citation>
    <scope>NUCLEOTIDE SEQUENCE [LARGE SCALE GENOMIC DNA]</scope>
    <source>
        <strain evidence="11">214</strain>
    </source>
</reference>
<evidence type="ECO:0000259" key="8">
    <source>
        <dbReference type="Pfam" id="PF04981"/>
    </source>
</evidence>
<keyword evidence="12" id="KW-1185">Reference proteome</keyword>
<evidence type="ECO:0000256" key="7">
    <source>
        <dbReference type="RuleBase" id="RU364108"/>
    </source>
</evidence>
<keyword evidence="6 7" id="KW-0539">Nucleus</keyword>
<protein>
    <recommendedName>
        <fullName evidence="2 7">60S ribosomal export protein NMD3</fullName>
    </recommendedName>
</protein>
<evidence type="ECO:0000256" key="2">
    <source>
        <dbReference type="ARBA" id="ARBA00017035"/>
    </source>
</evidence>
<dbReference type="Proteomes" id="UP001054252">
    <property type="component" value="Unassembled WGS sequence"/>
</dbReference>
<dbReference type="EMBL" id="BPVZ01000097">
    <property type="protein sequence ID" value="GKV32796.1"/>
    <property type="molecule type" value="Genomic_DNA"/>
</dbReference>
<sequence>MADSSMFTVPQTIGHILCCKCGVPIVPNGANMCVTCLRSEVDITEGLKKHVIIMHCPECDSYFEPPRTWIKAQLESKELLKFCIGKLGDLTKKVRLVDASFVWTEPHSKRIKVKLTVQKEVLHGAILEQSYIVEYVQQDHMCESCTRIQANPDQWVAAVQLRQHVSHRRTFFYLEQLILKHGAASQAIKIKQVDEGIDFFFANRSHAMRFVDFVGKVSPLRNRHDKQLVSHDPKSNNYNYKYTFSAEICPICREDLICLPPKVAASLGNLGPIVICTKVTDRIALLDPFTLRHCFLSADQYWRVPFKSLFTSRQFVEYIVLDVEPVSNEVDFGGSKYKLADVQVARKSDFGRNDNIFYVRTHLGHLLNPGDYALGYDTYGANSNDMELDKYRGLTLPEAILVKKSYGEKREKKRGKARQWKLKSLDMEVDESKGRSDKDKIASEYEEFLRDLEENPELRFNISLYRNREYEPSEIASVTTGEDLPSVPLEELLADLDMSDEEDEENGMRD</sequence>